<gene>
    <name evidence="2" type="ORF">HK100_010616</name>
</gene>
<dbReference type="AlphaFoldDB" id="A0AAD5SSF7"/>
<comment type="caution">
    <text evidence="2">The sequence shown here is derived from an EMBL/GenBank/DDBJ whole genome shotgun (WGS) entry which is preliminary data.</text>
</comment>
<protein>
    <submittedName>
        <fullName evidence="2">Uncharacterized protein</fullName>
    </submittedName>
</protein>
<feature type="non-terminal residue" evidence="2">
    <location>
        <position position="276"/>
    </location>
</feature>
<name>A0AAD5SSF7_9FUNG</name>
<sequence>AAKNLLDDFNSNWVDLWVQTDNYNTWAQDPLGEYSLTNSPGHLKHGAASSDPVSAALKGIRDSIAPIQSNIEKVLGQAEAGLTTAVTNLTSSEQQKVMQETFNNTISSASKVAESTLHKTKEVAQDIGKVAEQAFSSAGKVAENAATNASKIAKDGLDAVVAGLKDPHVMQDNASKVAESVSTNAKKLWANLGTWGGGLLDGISALQENERKQEEERKRESAVKHSDADDADDATTPFVVGEDISHSVQDLKLHSEDGGVALGEDVVSENGRNGGE</sequence>
<accession>A0AAD5SSF7</accession>
<evidence type="ECO:0000256" key="1">
    <source>
        <dbReference type="SAM" id="MobiDB-lite"/>
    </source>
</evidence>
<reference evidence="2" key="1">
    <citation type="submission" date="2020-05" db="EMBL/GenBank/DDBJ databases">
        <title>Phylogenomic resolution of chytrid fungi.</title>
        <authorList>
            <person name="Stajich J.E."/>
            <person name="Amses K."/>
            <person name="Simmons R."/>
            <person name="Seto K."/>
            <person name="Myers J."/>
            <person name="Bonds A."/>
            <person name="Quandt C.A."/>
            <person name="Barry K."/>
            <person name="Liu P."/>
            <person name="Grigoriev I."/>
            <person name="Longcore J.E."/>
            <person name="James T.Y."/>
        </authorList>
    </citation>
    <scope>NUCLEOTIDE SEQUENCE</scope>
    <source>
        <strain evidence="2">JEL0513</strain>
    </source>
</reference>
<feature type="region of interest" description="Disordered" evidence="1">
    <location>
        <begin position="209"/>
        <end position="242"/>
    </location>
</feature>
<dbReference type="Proteomes" id="UP001211907">
    <property type="component" value="Unassembled WGS sequence"/>
</dbReference>
<evidence type="ECO:0000313" key="2">
    <source>
        <dbReference type="EMBL" id="KAJ3078786.1"/>
    </source>
</evidence>
<dbReference type="EMBL" id="JADGJH010005920">
    <property type="protein sequence ID" value="KAJ3078786.1"/>
    <property type="molecule type" value="Genomic_DNA"/>
</dbReference>
<organism evidence="2 3">
    <name type="scientific">Physocladia obscura</name>
    <dbReference type="NCBI Taxonomy" id="109957"/>
    <lineage>
        <taxon>Eukaryota</taxon>
        <taxon>Fungi</taxon>
        <taxon>Fungi incertae sedis</taxon>
        <taxon>Chytridiomycota</taxon>
        <taxon>Chytridiomycota incertae sedis</taxon>
        <taxon>Chytridiomycetes</taxon>
        <taxon>Chytridiales</taxon>
        <taxon>Chytriomycetaceae</taxon>
        <taxon>Physocladia</taxon>
    </lineage>
</organism>
<proteinExistence type="predicted"/>
<feature type="region of interest" description="Disordered" evidence="1">
    <location>
        <begin position="255"/>
        <end position="276"/>
    </location>
</feature>
<evidence type="ECO:0000313" key="3">
    <source>
        <dbReference type="Proteomes" id="UP001211907"/>
    </source>
</evidence>
<keyword evidence="3" id="KW-1185">Reference proteome</keyword>
<feature type="compositionally biased region" description="Basic and acidic residues" evidence="1">
    <location>
        <begin position="209"/>
        <end position="228"/>
    </location>
</feature>